<dbReference type="Gene3D" id="3.60.20.30">
    <property type="entry name" value="(Glycosyl)asparaginase"/>
    <property type="match status" value="1"/>
</dbReference>
<feature type="active site" description="Nucleophile" evidence="6">
    <location>
        <position position="187"/>
    </location>
</feature>
<reference evidence="9" key="1">
    <citation type="submission" date="2016-10" db="EMBL/GenBank/DDBJ databases">
        <authorList>
            <person name="Benchimol M."/>
            <person name="Almeida L.G."/>
            <person name="Vasconcelos A.T."/>
            <person name="Perreira-Neves A."/>
            <person name="Rosa I.A."/>
            <person name="Tasca T."/>
            <person name="Bogo M.R."/>
            <person name="de Souza W."/>
        </authorList>
    </citation>
    <scope>NUCLEOTIDE SEQUENCE [LARGE SCALE GENOMIC DNA]</scope>
    <source>
        <strain evidence="9">K</strain>
    </source>
</reference>
<evidence type="ECO:0000313" key="9">
    <source>
        <dbReference type="EMBL" id="OHT01945.1"/>
    </source>
</evidence>
<comment type="catalytic activity">
    <reaction evidence="1">
        <text>Cleavage of a beta-linked Asp residue from the N-terminus of a polypeptide.</text>
        <dbReference type="EC" id="3.4.19.5"/>
    </reaction>
</comment>
<dbReference type="SUPFAM" id="SSF56235">
    <property type="entry name" value="N-terminal nucleophile aminohydrolases (Ntn hydrolases)"/>
    <property type="match status" value="1"/>
</dbReference>
<evidence type="ECO:0000256" key="3">
    <source>
        <dbReference type="ARBA" id="ARBA00022670"/>
    </source>
</evidence>
<keyword evidence="4" id="KW-0378">Hydrolase</keyword>
<evidence type="ECO:0000256" key="2">
    <source>
        <dbReference type="ARBA" id="ARBA00012879"/>
    </source>
</evidence>
<dbReference type="PANTHER" id="PTHR10188">
    <property type="entry name" value="L-ASPARAGINASE"/>
    <property type="match status" value="1"/>
</dbReference>
<dbReference type="InterPro" id="IPR029055">
    <property type="entry name" value="Ntn_hydrolases_N"/>
</dbReference>
<organism evidence="9 10">
    <name type="scientific">Tritrichomonas foetus</name>
    <dbReference type="NCBI Taxonomy" id="1144522"/>
    <lineage>
        <taxon>Eukaryota</taxon>
        <taxon>Metamonada</taxon>
        <taxon>Parabasalia</taxon>
        <taxon>Tritrichomonadida</taxon>
        <taxon>Tritrichomonadidae</taxon>
        <taxon>Tritrichomonas</taxon>
    </lineage>
</organism>
<evidence type="ECO:0000256" key="4">
    <source>
        <dbReference type="ARBA" id="ARBA00022801"/>
    </source>
</evidence>
<keyword evidence="5" id="KW-0068">Autocatalytic cleavage</keyword>
<dbReference type="AlphaFoldDB" id="A0A1J4JS58"/>
<dbReference type="VEuPathDB" id="TrichDB:TRFO_31140"/>
<dbReference type="EC" id="3.4.19.5" evidence="2"/>
<evidence type="ECO:0000313" key="10">
    <source>
        <dbReference type="Proteomes" id="UP000179807"/>
    </source>
</evidence>
<dbReference type="RefSeq" id="XP_068355081.1">
    <property type="nucleotide sequence ID" value="XM_068507758.1"/>
</dbReference>
<feature type="binding site" evidence="7">
    <location>
        <begin position="215"/>
        <end position="218"/>
    </location>
    <ligand>
        <name>substrate</name>
    </ligand>
</feature>
<dbReference type="Pfam" id="PF01112">
    <property type="entry name" value="Asparaginase_2"/>
    <property type="match status" value="1"/>
</dbReference>
<evidence type="ECO:0000256" key="1">
    <source>
        <dbReference type="ARBA" id="ARBA00000306"/>
    </source>
</evidence>
<gene>
    <name evidence="9" type="ORF">TRFO_31140</name>
</gene>
<name>A0A1J4JS58_9EUKA</name>
<evidence type="ECO:0000256" key="7">
    <source>
        <dbReference type="PIRSR" id="PIRSR600246-2"/>
    </source>
</evidence>
<dbReference type="PANTHER" id="PTHR10188:SF43">
    <property type="entry name" value="ASPARAGINASE (EUROFUNG)"/>
    <property type="match status" value="1"/>
</dbReference>
<dbReference type="GO" id="GO:0008798">
    <property type="term" value="F:beta-aspartyl-peptidase activity"/>
    <property type="evidence" value="ECO:0007669"/>
    <property type="project" value="UniProtKB-EC"/>
</dbReference>
<evidence type="ECO:0000256" key="6">
    <source>
        <dbReference type="PIRSR" id="PIRSR600246-1"/>
    </source>
</evidence>
<dbReference type="FunFam" id="3.60.20.30:FF:000001">
    <property type="entry name" value="Isoaspartyl peptidase/L-asparaginase"/>
    <property type="match status" value="1"/>
</dbReference>
<sequence>MYQPKILVHLGASEVPEQFQAKSLEWVRKAVEKGYEVAKTGASAEDIVAATVSVLEDCPVSDAGFGSVYNADGGHQMDAGIMTGDKKYGAIVSIHGVQNPIRVARLMVDDPKFSILCGEGAMEFVKKNNIPILPDSEFATEYNRYYQEMFAGHGDPLDLFVTPDTVNNEDGQNIDHDDNPELPEHGTVGCVARDIHGRIAAGTSTGGTPFAPRGRVGDSPFPGCGVWADDNDGCASCTGYGESILVEMLAAKSAQRVTKMPAMIAAREAIRAFAKTPRSVAGVIMIAKATGEYGLFHNTVHMPFAFLNEDGTITSGLSVGELGEQ</sequence>
<dbReference type="Proteomes" id="UP000179807">
    <property type="component" value="Unassembled WGS sequence"/>
</dbReference>
<dbReference type="GeneID" id="94842462"/>
<evidence type="ECO:0000256" key="8">
    <source>
        <dbReference type="PIRSR" id="PIRSR600246-3"/>
    </source>
</evidence>
<dbReference type="InterPro" id="IPR000246">
    <property type="entry name" value="Peptidase_T2"/>
</dbReference>
<keyword evidence="3" id="KW-0645">Protease</keyword>
<accession>A0A1J4JS58</accession>
<keyword evidence="10" id="KW-1185">Reference proteome</keyword>
<dbReference type="EMBL" id="MLAK01000889">
    <property type="protein sequence ID" value="OHT01945.1"/>
    <property type="molecule type" value="Genomic_DNA"/>
</dbReference>
<evidence type="ECO:0000256" key="5">
    <source>
        <dbReference type="ARBA" id="ARBA00022813"/>
    </source>
</evidence>
<dbReference type="GO" id="GO:0006508">
    <property type="term" value="P:proteolysis"/>
    <property type="evidence" value="ECO:0007669"/>
    <property type="project" value="UniProtKB-KW"/>
</dbReference>
<dbReference type="GO" id="GO:0005737">
    <property type="term" value="C:cytoplasm"/>
    <property type="evidence" value="ECO:0007669"/>
    <property type="project" value="TreeGrafter"/>
</dbReference>
<feature type="binding site" evidence="7">
    <location>
        <begin position="238"/>
        <end position="241"/>
    </location>
    <ligand>
        <name>substrate</name>
    </ligand>
</feature>
<comment type="caution">
    <text evidence="9">The sequence shown here is derived from an EMBL/GenBank/DDBJ whole genome shotgun (WGS) entry which is preliminary data.</text>
</comment>
<dbReference type="OrthoDB" id="2262349at2759"/>
<protein>
    <recommendedName>
        <fullName evidence="2">beta-aspartyl-peptidase</fullName>
        <ecNumber evidence="2">3.4.19.5</ecNumber>
    </recommendedName>
</protein>
<proteinExistence type="predicted"/>
<feature type="site" description="Cleavage; by autolysis" evidence="8">
    <location>
        <begin position="186"/>
        <end position="187"/>
    </location>
</feature>